<feature type="region of interest" description="Disordered" evidence="5">
    <location>
        <begin position="171"/>
        <end position="228"/>
    </location>
</feature>
<dbReference type="GO" id="GO:0008379">
    <property type="term" value="F:thioredoxin peroxidase activity"/>
    <property type="evidence" value="ECO:0007669"/>
    <property type="project" value="TreeGrafter"/>
</dbReference>
<protein>
    <recommendedName>
        <fullName evidence="2">thioredoxin-dependent peroxiredoxin</fullName>
        <ecNumber evidence="2">1.11.1.24</ecNumber>
    </recommendedName>
</protein>
<reference evidence="7 8" key="1">
    <citation type="submission" date="2017-06" db="EMBL/GenBank/DDBJ databases">
        <title>A platform for efficient transgenesis in Macrostomum lignano, a flatworm model organism for stem cell research.</title>
        <authorList>
            <person name="Berezikov E."/>
        </authorList>
    </citation>
    <scope>NUCLEOTIDE SEQUENCE [LARGE SCALE GENOMIC DNA]</scope>
    <source>
        <strain evidence="7">DV1</strain>
        <tissue evidence="7">Whole organism</tissue>
    </source>
</reference>
<comment type="catalytic activity">
    <reaction evidence="4">
        <text>a hydroperoxide + [thioredoxin]-dithiol = an alcohol + [thioredoxin]-disulfide + H2O</text>
        <dbReference type="Rhea" id="RHEA:62620"/>
        <dbReference type="Rhea" id="RHEA-COMP:10698"/>
        <dbReference type="Rhea" id="RHEA-COMP:10700"/>
        <dbReference type="ChEBI" id="CHEBI:15377"/>
        <dbReference type="ChEBI" id="CHEBI:29950"/>
        <dbReference type="ChEBI" id="CHEBI:30879"/>
        <dbReference type="ChEBI" id="CHEBI:35924"/>
        <dbReference type="ChEBI" id="CHEBI:50058"/>
        <dbReference type="EC" id="1.11.1.24"/>
    </reaction>
</comment>
<keyword evidence="3" id="KW-0560">Oxidoreductase</keyword>
<dbReference type="InterPro" id="IPR000866">
    <property type="entry name" value="AhpC/TSA"/>
</dbReference>
<dbReference type="OrthoDB" id="185659at2759"/>
<name>A0A267DXX9_9PLAT</name>
<dbReference type="GO" id="GO:0033554">
    <property type="term" value="P:cellular response to stress"/>
    <property type="evidence" value="ECO:0007669"/>
    <property type="project" value="TreeGrafter"/>
</dbReference>
<dbReference type="Gene3D" id="3.40.30.10">
    <property type="entry name" value="Glutaredoxin"/>
    <property type="match status" value="1"/>
</dbReference>
<evidence type="ECO:0000256" key="3">
    <source>
        <dbReference type="ARBA" id="ARBA00023002"/>
    </source>
</evidence>
<dbReference type="Pfam" id="PF00578">
    <property type="entry name" value="AhpC-TSA"/>
    <property type="match status" value="1"/>
</dbReference>
<dbReference type="CDD" id="cd03015">
    <property type="entry name" value="PRX_Typ2cys"/>
    <property type="match status" value="1"/>
</dbReference>
<dbReference type="SUPFAM" id="SSF52833">
    <property type="entry name" value="Thioredoxin-like"/>
    <property type="match status" value="1"/>
</dbReference>
<dbReference type="EMBL" id="NIVC01003076">
    <property type="protein sequence ID" value="PAA53514.1"/>
    <property type="molecule type" value="Genomic_DNA"/>
</dbReference>
<dbReference type="AlphaFoldDB" id="A0A267DXX9"/>
<dbReference type="PANTHER" id="PTHR10681:SF128">
    <property type="entry name" value="THIOREDOXIN-DEPENDENT PEROXIDE REDUCTASE, MITOCHONDRIAL"/>
    <property type="match status" value="1"/>
</dbReference>
<evidence type="ECO:0000256" key="1">
    <source>
        <dbReference type="ARBA" id="ARBA00009796"/>
    </source>
</evidence>
<evidence type="ECO:0000256" key="4">
    <source>
        <dbReference type="ARBA" id="ARBA00049091"/>
    </source>
</evidence>
<dbReference type="InterPro" id="IPR036249">
    <property type="entry name" value="Thioredoxin-like_sf"/>
</dbReference>
<evidence type="ECO:0000256" key="2">
    <source>
        <dbReference type="ARBA" id="ARBA00013017"/>
    </source>
</evidence>
<dbReference type="GO" id="GO:0006979">
    <property type="term" value="P:response to oxidative stress"/>
    <property type="evidence" value="ECO:0007669"/>
    <property type="project" value="TreeGrafter"/>
</dbReference>
<gene>
    <name evidence="7" type="ORF">BOX15_Mlig013099g1</name>
</gene>
<organism evidence="7 8">
    <name type="scientific">Macrostomum lignano</name>
    <dbReference type="NCBI Taxonomy" id="282301"/>
    <lineage>
        <taxon>Eukaryota</taxon>
        <taxon>Metazoa</taxon>
        <taxon>Spiralia</taxon>
        <taxon>Lophotrochozoa</taxon>
        <taxon>Platyhelminthes</taxon>
        <taxon>Rhabditophora</taxon>
        <taxon>Macrostomorpha</taxon>
        <taxon>Macrostomida</taxon>
        <taxon>Macrostomidae</taxon>
        <taxon>Macrostomum</taxon>
    </lineage>
</organism>
<dbReference type="InterPro" id="IPR050217">
    <property type="entry name" value="Peroxiredoxin"/>
</dbReference>
<dbReference type="EC" id="1.11.1.24" evidence="2"/>
<evidence type="ECO:0000313" key="7">
    <source>
        <dbReference type="EMBL" id="PAA53514.1"/>
    </source>
</evidence>
<proteinExistence type="inferred from homology"/>
<dbReference type="InterPro" id="IPR013766">
    <property type="entry name" value="Thioredoxin_domain"/>
</dbReference>
<feature type="compositionally biased region" description="Low complexity" evidence="5">
    <location>
        <begin position="194"/>
        <end position="212"/>
    </location>
</feature>
<feature type="domain" description="Thioredoxin" evidence="6">
    <location>
        <begin position="5"/>
        <end position="168"/>
    </location>
</feature>
<dbReference type="Proteomes" id="UP000215902">
    <property type="component" value="Unassembled WGS sequence"/>
</dbReference>
<dbReference type="GO" id="GO:0042744">
    <property type="term" value="P:hydrogen peroxide catabolic process"/>
    <property type="evidence" value="ECO:0007669"/>
    <property type="project" value="TreeGrafter"/>
</dbReference>
<comment type="similarity">
    <text evidence="1">Belongs to the peroxiredoxin family. AhpC/Prx1 subfamily.</text>
</comment>
<dbReference type="PANTHER" id="PTHR10681">
    <property type="entry name" value="THIOREDOXIN PEROXIDASE"/>
    <property type="match status" value="1"/>
</dbReference>
<dbReference type="PROSITE" id="PS51352">
    <property type="entry name" value="THIOREDOXIN_2"/>
    <property type="match status" value="1"/>
</dbReference>
<evidence type="ECO:0000259" key="6">
    <source>
        <dbReference type="PROSITE" id="PS51352"/>
    </source>
</evidence>
<accession>A0A267DXX9</accession>
<comment type="caution">
    <text evidence="7">The sequence shown here is derived from an EMBL/GenBank/DDBJ whole genome shotgun (WGS) entry which is preliminary data.</text>
</comment>
<dbReference type="STRING" id="282301.A0A267DXX9"/>
<keyword evidence="8" id="KW-1185">Reference proteome</keyword>
<evidence type="ECO:0000256" key="5">
    <source>
        <dbReference type="SAM" id="MobiDB-lite"/>
    </source>
</evidence>
<evidence type="ECO:0000313" key="8">
    <source>
        <dbReference type="Proteomes" id="UP000215902"/>
    </source>
</evidence>
<dbReference type="GO" id="GO:0005829">
    <property type="term" value="C:cytosol"/>
    <property type="evidence" value="ECO:0007669"/>
    <property type="project" value="TreeGrafter"/>
</dbReference>
<dbReference type="GO" id="GO:0045454">
    <property type="term" value="P:cell redox homeostasis"/>
    <property type="evidence" value="ECO:0007669"/>
    <property type="project" value="TreeGrafter"/>
</dbReference>
<sequence length="342" mass="37462">MPAHLAPGDTAPPLLSQAVRRGEIVDLTLDEALKGADYLVLVFYPADFTFVCPTEIVQFTEKFSEFAAQSCNIVCCSTDSVYTHLAWLKAPKAERGLGAGSNAESIVLLSDRSHEISRAYGVLAASGAAYRGTFLIDRNKTICQVTINDMPVGRSVDDALRMLTELRNGLAAQGGGPVESPTASHAVTGVSAGSQLQQPQKQQSNSSNTNFNLTGSDQQKEQFRSSRLQDPVHYLQRKQQQQSKQRSLPVDKILRQTGKLSTGRARPPQQSAVQSAQQENRVANHLQLRDSEVRLARLLAEAGQARVDTQRLRAVVRERWEESDRLAADDNRAVGIGRNRIS</sequence>